<evidence type="ECO:0000313" key="2">
    <source>
        <dbReference type="EMBL" id="OIR12926.1"/>
    </source>
</evidence>
<sequence>MGDMNRWWDRYGLKLLALIAAALIIGAVYPELATRSQNPSQLSAWDSDWNDLSRFANDMEARGHTTQSLLSSPQALGELTGEQRNSTILVILGVERAYTEAEAKAIHEFVKQGGRVLLADDFGHGNSVVTGLYSVGASFFGNRLYDRNHWEEAYHPHNSSFVVVDASVTHLGFSGQLLLSEPTALTIVEGGKAIPLARSSTQAFVDLDGDGIGDSDEGTFSIGGAVVMAEVEIGSGRMVMLSDPSLFINSLYGELDNREFARVLIDNLAQGSNATLLFDESRHLQPDFLSLVYVQLFGYVVFAGKNEAARIIFLAAILLGAEVALMRTRNPLPWRHLHNLYRGRSTNYRVPHAHYVHPDTIREVFLDRVRIEHGYSREEFNMLPGAWLEEVLGDEILVRFIVNRDAKLRQEQVLRAINRWTK</sequence>
<protein>
    <recommendedName>
        <fullName evidence="1">DUF4350 domain-containing protein</fullName>
    </recommendedName>
</protein>
<evidence type="ECO:0000259" key="1">
    <source>
        <dbReference type="Pfam" id="PF14258"/>
    </source>
</evidence>
<dbReference type="AlphaFoldDB" id="A0A1J5TLP3"/>
<dbReference type="EMBL" id="MIYT01000002">
    <property type="protein sequence ID" value="OIR12926.1"/>
    <property type="molecule type" value="Genomic_DNA"/>
</dbReference>
<reference evidence="2 3" key="1">
    <citation type="submission" date="2016-08" db="EMBL/GenBank/DDBJ databases">
        <title>New Insights into Marine Group III Euryarchaeota, from dark to light.</title>
        <authorList>
            <person name="Haro-Moreno J.M."/>
            <person name="Rodriguez-Valera F."/>
            <person name="Lopez-Garcia P."/>
            <person name="Moreira D."/>
            <person name="Martin-Cuadrado A.B."/>
        </authorList>
    </citation>
    <scope>NUCLEOTIDE SEQUENCE [LARGE SCALE GENOMIC DNA]</scope>
    <source>
        <strain evidence="2">CG-Bathy2</strain>
    </source>
</reference>
<evidence type="ECO:0000313" key="3">
    <source>
        <dbReference type="Proteomes" id="UP000182853"/>
    </source>
</evidence>
<accession>A0A1J5TLP3</accession>
<feature type="domain" description="DUF4350" evidence="1">
    <location>
        <begin position="46"/>
        <end position="262"/>
    </location>
</feature>
<name>A0A1J5TLP3_9ARCH</name>
<dbReference type="Proteomes" id="UP000182853">
    <property type="component" value="Unassembled WGS sequence"/>
</dbReference>
<proteinExistence type="predicted"/>
<comment type="caution">
    <text evidence="2">The sequence shown here is derived from an EMBL/GenBank/DDBJ whole genome shotgun (WGS) entry which is preliminary data.</text>
</comment>
<gene>
    <name evidence="2" type="ORF">BEU05_02770</name>
</gene>
<dbReference type="InterPro" id="IPR025646">
    <property type="entry name" value="DUF4350"/>
</dbReference>
<organism evidence="2 3">
    <name type="scientific">Marine Group III euryarchaeote CG-Bathy2</name>
    <dbReference type="NCBI Taxonomy" id="1889002"/>
    <lineage>
        <taxon>Archaea</taxon>
        <taxon>Methanobacteriati</taxon>
        <taxon>Thermoplasmatota</taxon>
        <taxon>Thermoplasmata</taxon>
        <taxon>Candidatus Thermoprofundales</taxon>
    </lineage>
</organism>
<dbReference type="Pfam" id="PF14258">
    <property type="entry name" value="DUF4350"/>
    <property type="match status" value="1"/>
</dbReference>